<feature type="transmembrane region" description="Helical" evidence="2">
    <location>
        <begin position="151"/>
        <end position="167"/>
    </location>
</feature>
<reference evidence="4" key="1">
    <citation type="submission" date="2011-02" db="EMBL/GenBank/DDBJ databases">
        <title>The complete sequence of chromosome of Deinococcus proteolyticus DSM 20540.</title>
        <authorList>
            <consortium name="US DOE Joint Genome Institute (JGI-PGF)"/>
            <person name="Lucas S."/>
            <person name="Copeland A."/>
            <person name="Lapidus A."/>
            <person name="Bruce D."/>
            <person name="Goodwin L."/>
            <person name="Pitluck S."/>
            <person name="Kyrpides N."/>
            <person name="Mavromatis K."/>
            <person name="Pagani I."/>
            <person name="Ivanova N."/>
            <person name="Ovchinnikova G."/>
            <person name="Zeytun A."/>
            <person name="Detter J.C."/>
            <person name="Han C."/>
            <person name="Land M."/>
            <person name="Hauser L."/>
            <person name="Markowitz V."/>
            <person name="Cheng J.-F."/>
            <person name="Hugenholtz P."/>
            <person name="Woyke T."/>
            <person name="Wu D."/>
            <person name="Pukall R."/>
            <person name="Steenblock K."/>
            <person name="Brambilla E."/>
            <person name="Klenk H.-P."/>
            <person name="Eisen J.A."/>
        </authorList>
    </citation>
    <scope>NUCLEOTIDE SEQUENCE [LARGE SCALE GENOMIC DNA]</scope>
    <source>
        <strain evidence="4">ATCC 35074 / DSM 20540 / JCM 6276 / NBRC 101906 / NCIMB 13154 / VKM Ac-1939 / CCM 2703 / MRP</strain>
    </source>
</reference>
<reference evidence="3 4" key="2">
    <citation type="journal article" date="2012" name="Stand. Genomic Sci.">
        <title>Complete genome sequence of the orange-red pigmented, radioresistant Deinococcus proteolyticus type strain (MRP(T)).</title>
        <authorList>
            <person name="Copeland A."/>
            <person name="Zeytun A."/>
            <person name="Yassawong M."/>
            <person name="Nolan M."/>
            <person name="Lucas S."/>
            <person name="Hammon N."/>
            <person name="Deshpande S."/>
            <person name="Cheng J.F."/>
            <person name="Han C."/>
            <person name="Tapia R."/>
            <person name="Goodwin L.A."/>
            <person name="Pitluck S."/>
            <person name="Mavromatis K."/>
            <person name="Liolios K."/>
            <person name="Pagani I."/>
            <person name="Ivanova N."/>
            <person name="Mikhailova N."/>
            <person name="Pati A."/>
            <person name="Chen A."/>
            <person name="Palaniappan K."/>
            <person name="Land M."/>
            <person name="Hauser L."/>
            <person name="Jeffries C.D."/>
            <person name="Brambilla E.M."/>
            <person name="Rohde M."/>
            <person name="Sikorski J."/>
            <person name="Pukall R."/>
            <person name="Goker M."/>
            <person name="Detter J.C."/>
            <person name="Woyke T."/>
            <person name="Bristow J."/>
            <person name="Eisen J.A."/>
            <person name="Markowitz V."/>
            <person name="Hugenholtz P."/>
            <person name="Kyrpides N.C."/>
            <person name="Klenk H.P."/>
            <person name="Lapidus A."/>
        </authorList>
    </citation>
    <scope>NUCLEOTIDE SEQUENCE [LARGE SCALE GENOMIC DNA]</scope>
    <source>
        <strain evidence="4">ATCC 35074 / DSM 20540 / JCM 6276 / NBRC 101906 / NCIMB 13154 / VKM Ac-1939 / CCM 2703 / MRP</strain>
    </source>
</reference>
<gene>
    <name evidence="3" type="ordered locus">Deipr_0442</name>
</gene>
<feature type="transmembrane region" description="Helical" evidence="2">
    <location>
        <begin position="641"/>
        <end position="662"/>
    </location>
</feature>
<feature type="transmembrane region" description="Helical" evidence="2">
    <location>
        <begin position="812"/>
        <end position="829"/>
    </location>
</feature>
<organism evidence="3 4">
    <name type="scientific">Deinococcus proteolyticus (strain ATCC 35074 / DSM 20540 / JCM 6276 / NBRC 101906 / NCIMB 13154 / VKM Ac-1939 / CCM 2703 / MRP)</name>
    <dbReference type="NCBI Taxonomy" id="693977"/>
    <lineage>
        <taxon>Bacteria</taxon>
        <taxon>Thermotogati</taxon>
        <taxon>Deinococcota</taxon>
        <taxon>Deinococci</taxon>
        <taxon>Deinococcales</taxon>
        <taxon>Deinococcaceae</taxon>
        <taxon>Deinococcus</taxon>
    </lineage>
</organism>
<dbReference type="KEGG" id="dpt:Deipr_0442"/>
<proteinExistence type="predicted"/>
<evidence type="ECO:0000313" key="4">
    <source>
        <dbReference type="Proteomes" id="UP000007718"/>
    </source>
</evidence>
<feature type="transmembrane region" description="Helical" evidence="2">
    <location>
        <begin position="783"/>
        <end position="805"/>
    </location>
</feature>
<feature type="transmembrane region" description="Helical" evidence="2">
    <location>
        <begin position="411"/>
        <end position="428"/>
    </location>
</feature>
<feature type="transmembrane region" description="Helical" evidence="2">
    <location>
        <begin position="668"/>
        <end position="686"/>
    </location>
</feature>
<feature type="transmembrane region" description="Helical" evidence="2">
    <location>
        <begin position="752"/>
        <end position="777"/>
    </location>
</feature>
<feature type="transmembrane region" description="Helical" evidence="2">
    <location>
        <begin position="249"/>
        <end position="269"/>
    </location>
</feature>
<feature type="transmembrane region" description="Helical" evidence="2">
    <location>
        <begin position="187"/>
        <end position="214"/>
    </location>
</feature>
<feature type="compositionally biased region" description="Low complexity" evidence="1">
    <location>
        <begin position="59"/>
        <end position="68"/>
    </location>
</feature>
<feature type="transmembrane region" description="Helical" evidence="2">
    <location>
        <begin position="226"/>
        <end position="243"/>
    </location>
</feature>
<dbReference type="AlphaFoldDB" id="F0RK53"/>
<feature type="transmembrane region" description="Helical" evidence="2">
    <location>
        <begin position="600"/>
        <end position="620"/>
    </location>
</feature>
<dbReference type="HOGENOM" id="CLU_328931_0_0_0"/>
<feature type="transmembrane region" description="Helical" evidence="2">
    <location>
        <begin position="693"/>
        <end position="715"/>
    </location>
</feature>
<evidence type="ECO:0000256" key="2">
    <source>
        <dbReference type="SAM" id="Phobius"/>
    </source>
</evidence>
<feature type="transmembrane region" description="Helical" evidence="2">
    <location>
        <begin position="539"/>
        <end position="556"/>
    </location>
</feature>
<feature type="transmembrane region" description="Helical" evidence="2">
    <location>
        <begin position="373"/>
        <end position="391"/>
    </location>
</feature>
<feature type="compositionally biased region" description="Pro residues" evidence="1">
    <location>
        <begin position="69"/>
        <end position="78"/>
    </location>
</feature>
<feature type="transmembrane region" description="Helical" evidence="2">
    <location>
        <begin position="721"/>
        <end position="740"/>
    </location>
</feature>
<dbReference type="RefSeq" id="WP_013614221.1">
    <property type="nucleotide sequence ID" value="NC_015161.1"/>
</dbReference>
<feature type="transmembrane region" description="Helical" evidence="2">
    <location>
        <begin position="440"/>
        <end position="458"/>
    </location>
</feature>
<feature type="transmembrane region" description="Helical" evidence="2">
    <location>
        <begin position="835"/>
        <end position="854"/>
    </location>
</feature>
<evidence type="ECO:0008006" key="5">
    <source>
        <dbReference type="Google" id="ProtNLM"/>
    </source>
</evidence>
<keyword evidence="2" id="KW-1133">Transmembrane helix</keyword>
<evidence type="ECO:0000256" key="1">
    <source>
        <dbReference type="SAM" id="MobiDB-lite"/>
    </source>
</evidence>
<name>F0RK53_DEIPM</name>
<accession>F0RK53</accession>
<feature type="transmembrane region" description="Helical" evidence="2">
    <location>
        <begin position="499"/>
        <end position="527"/>
    </location>
</feature>
<keyword evidence="2" id="KW-0472">Membrane</keyword>
<sequence length="873" mass="91078">MLSALVLALVIAVLALWARVSDQAQRLRALEEQLEALQMTEAARRLSQATATAPHLRPPSDAGAADQPAPAPAPPPPRSGGTPFSELSINFLTPDRAGRSRPTPSPAPPQTAPRSVWGGQPFAVLGGLLTLLGLGAVLSQLVRAGVFTPEVQLAAAFALAAALYALAERARPVVGAVLRGLGYGIAALAFGAMFQAGALPVLAVLGLTGLLSLLVGWHAWQRREPLTLLVALGGATLATWLLADDLAEQLGTLGTAQLALSVVFAAALWSLWRSRQLRLPTAARWPLELLPWLLPLGTLGLWISAVAHNLSGESLLWLLMGGLGVLGLTVTAQAPGSPAEQSGKKAHALHAAAIVSLALTAAAALLFPVGERPLLPSALGLWLVTLAALGWRVRQFPQLWTGRQPDVVRDALVLAALALAASLTERWLTAGLDMPGQESWAVWRLLPYALLAAVYGHWSGSRTWQRGGAGLGALLLLEGGANLERLGPQVTENMTEKAAALLGTLAALGAALRLSSAGSAALLLAAAAFLPLRLLQGDPAPLLPLLGTLALAVWAGTRWQGRLLWFAAWTLGPGLLMALLHLLTAAAFPMFSAVGEAAWAWLYLSVAAGGLLALSLAPNLRTAWTTLGAALRLDLNRAVRWLEVGAVSGWLLGTALFLHTWLGREETALLLTGVLAALLVPLLTRLPLRSERLLPRLLLSASLLAALCAAPLITLNERESLSLGSGWLAWVAACGALVWASRAPQPQPLLALPGWGLLLLGSALAQGFGGLLTLSLGLAPDRLAAHLIATGLLILAGLAGLLWAYRSEQRQAWWVGLTLFGLGAGKLVLLDLDGLGVSARGLGLTLIGLLLLWIGQLAPAEEEGAAEGEQQRA</sequence>
<feature type="transmembrane region" description="Helical" evidence="2">
    <location>
        <begin position="346"/>
        <end position="367"/>
    </location>
</feature>
<protein>
    <recommendedName>
        <fullName evidence="5">DUF2339 domain-containing protein</fullName>
    </recommendedName>
</protein>
<dbReference type="STRING" id="693977.Deipr_0442"/>
<feature type="transmembrane region" description="Helical" evidence="2">
    <location>
        <begin position="563"/>
        <end position="588"/>
    </location>
</feature>
<dbReference type="Proteomes" id="UP000007718">
    <property type="component" value="Chromosome"/>
</dbReference>
<feature type="transmembrane region" description="Helical" evidence="2">
    <location>
        <begin position="289"/>
        <end position="308"/>
    </location>
</feature>
<dbReference type="EMBL" id="CP002536">
    <property type="protein sequence ID" value="ADY25612.1"/>
    <property type="molecule type" value="Genomic_DNA"/>
</dbReference>
<keyword evidence="4" id="KW-1185">Reference proteome</keyword>
<keyword evidence="2" id="KW-0812">Transmembrane</keyword>
<feature type="region of interest" description="Disordered" evidence="1">
    <location>
        <begin position="45"/>
        <end position="115"/>
    </location>
</feature>
<feature type="transmembrane region" description="Helical" evidence="2">
    <location>
        <begin position="122"/>
        <end position="139"/>
    </location>
</feature>
<evidence type="ECO:0000313" key="3">
    <source>
        <dbReference type="EMBL" id="ADY25612.1"/>
    </source>
</evidence>
<feature type="transmembrane region" description="Helical" evidence="2">
    <location>
        <begin position="314"/>
        <end position="334"/>
    </location>
</feature>